<feature type="transmembrane region" description="Helical" evidence="1">
    <location>
        <begin position="144"/>
        <end position="163"/>
    </location>
</feature>
<dbReference type="OrthoDB" id="4456519at2"/>
<feature type="transmembrane region" description="Helical" evidence="1">
    <location>
        <begin position="196"/>
        <end position="218"/>
    </location>
</feature>
<feature type="transmembrane region" description="Helical" evidence="1">
    <location>
        <begin position="224"/>
        <end position="241"/>
    </location>
</feature>
<keyword evidence="1" id="KW-0812">Transmembrane</keyword>
<dbReference type="eggNOG" id="ENOG5030AAW">
    <property type="taxonomic scope" value="Bacteria"/>
</dbReference>
<keyword evidence="1" id="KW-0472">Membrane</keyword>
<dbReference type="AlphaFoldDB" id="W5T8R0"/>
<keyword evidence="3" id="KW-1185">Reference proteome</keyword>
<keyword evidence="1" id="KW-1133">Transmembrane helix</keyword>
<dbReference type="STRING" id="1415166.NONO_c07940"/>
<dbReference type="KEGG" id="nno:NONO_c07940"/>
<sequence>MAEQLDVGKAKLDVGNALGSIGRTVDGIGKAARTASTQFAGQVGSVKDVAKGKVEKLTAKEADPYEVAVAEYNAAFTAMADKGLCLLRQRERSTDLIELVEQLVNSIANTPKSFDTDFAEIEVHRKRFLNAEDFARKELKAARLSATGVGAGFAAGTAVAGLAPSAAMWVATTFGTASTGTAISTLSGAAASQAALAWLGGGALAAGGSGTAAGTALLALSGPIGWTIAGATVLASIALFAKKKFENREAKHEALTAIKHNTAVVQRMDAQIDDLLQRTTSLREGLVNSYGEALMHFRADYHTLTPAERSTLATLVNNTKSCATMLSVRIEQDADSE</sequence>
<dbReference type="Proteomes" id="UP000019150">
    <property type="component" value="Chromosome"/>
</dbReference>
<dbReference type="EMBL" id="CP006850">
    <property type="protein sequence ID" value="AHH15602.1"/>
    <property type="molecule type" value="Genomic_DNA"/>
</dbReference>
<evidence type="ECO:0000313" key="2">
    <source>
        <dbReference type="EMBL" id="AHH15602.1"/>
    </source>
</evidence>
<proteinExistence type="predicted"/>
<dbReference type="RefSeq" id="WP_025347127.1">
    <property type="nucleotide sequence ID" value="NZ_CP006850.1"/>
</dbReference>
<feature type="transmembrane region" description="Helical" evidence="1">
    <location>
        <begin position="169"/>
        <end position="189"/>
    </location>
</feature>
<dbReference type="PATRIC" id="fig|1415166.3.peg.804"/>
<name>W5T8R0_9NOCA</name>
<evidence type="ECO:0008006" key="4">
    <source>
        <dbReference type="Google" id="ProtNLM"/>
    </source>
</evidence>
<accession>W5T8R0</accession>
<protein>
    <recommendedName>
        <fullName evidence="4">Transmembrane protein</fullName>
    </recommendedName>
</protein>
<dbReference type="HOGENOM" id="CLU_044813_0_0_11"/>
<gene>
    <name evidence="2" type="ORF">NONO_c07940</name>
</gene>
<evidence type="ECO:0000256" key="1">
    <source>
        <dbReference type="SAM" id="Phobius"/>
    </source>
</evidence>
<reference evidence="2 3" key="1">
    <citation type="journal article" date="2014" name="Appl. Environ. Microbiol.">
        <title>Insights into the Microbial Degradation of Rubber and Gutta-Percha by Analysis of the Complete Genome of Nocardia nova SH22a.</title>
        <authorList>
            <person name="Luo Q."/>
            <person name="Hiessl S."/>
            <person name="Poehlein A."/>
            <person name="Daniel R."/>
            <person name="Steinbuchel A."/>
        </authorList>
    </citation>
    <scope>NUCLEOTIDE SEQUENCE [LARGE SCALE GENOMIC DNA]</scope>
    <source>
        <strain evidence="2">SH22a</strain>
    </source>
</reference>
<evidence type="ECO:0000313" key="3">
    <source>
        <dbReference type="Proteomes" id="UP000019150"/>
    </source>
</evidence>
<organism evidence="2 3">
    <name type="scientific">Nocardia nova SH22a</name>
    <dbReference type="NCBI Taxonomy" id="1415166"/>
    <lineage>
        <taxon>Bacteria</taxon>
        <taxon>Bacillati</taxon>
        <taxon>Actinomycetota</taxon>
        <taxon>Actinomycetes</taxon>
        <taxon>Mycobacteriales</taxon>
        <taxon>Nocardiaceae</taxon>
        <taxon>Nocardia</taxon>
    </lineage>
</organism>